<keyword evidence="2" id="KW-1185">Reference proteome</keyword>
<reference evidence="1 2" key="1">
    <citation type="journal article" date="2019" name="Commun. Biol.">
        <title>The bagworm genome reveals a unique fibroin gene that provides high tensile strength.</title>
        <authorList>
            <person name="Kono N."/>
            <person name="Nakamura H."/>
            <person name="Ohtoshi R."/>
            <person name="Tomita M."/>
            <person name="Numata K."/>
            <person name="Arakawa K."/>
        </authorList>
    </citation>
    <scope>NUCLEOTIDE SEQUENCE [LARGE SCALE GENOMIC DNA]</scope>
</reference>
<name>A0A4C1WMU2_EUMVA</name>
<comment type="caution">
    <text evidence="1">The sequence shown here is derived from an EMBL/GenBank/DDBJ whole genome shotgun (WGS) entry which is preliminary data.</text>
</comment>
<dbReference type="InterPro" id="IPR036875">
    <property type="entry name" value="Znf_CCHC_sf"/>
</dbReference>
<dbReference type="AlphaFoldDB" id="A0A4C1WMU2"/>
<gene>
    <name evidence="1" type="primary">ORF1</name>
    <name evidence="1" type="ORF">EVAR_96880_1</name>
</gene>
<evidence type="ECO:0000313" key="2">
    <source>
        <dbReference type="Proteomes" id="UP000299102"/>
    </source>
</evidence>
<dbReference type="Proteomes" id="UP000299102">
    <property type="component" value="Unassembled WGS sequence"/>
</dbReference>
<proteinExistence type="predicted"/>
<dbReference type="GO" id="GO:0003676">
    <property type="term" value="F:nucleic acid binding"/>
    <property type="evidence" value="ECO:0007669"/>
    <property type="project" value="InterPro"/>
</dbReference>
<evidence type="ECO:0000313" key="1">
    <source>
        <dbReference type="EMBL" id="GBP51812.1"/>
    </source>
</evidence>
<dbReference type="EMBL" id="BGZK01000589">
    <property type="protein sequence ID" value="GBP51812.1"/>
    <property type="molecule type" value="Genomic_DNA"/>
</dbReference>
<sequence>MDQRSSLNINTPRLSSLDPYAESTLNSTTYAELTVEAVHFEKLRGLIGHIPNARPFGKGIRFLPKSDVEFKTVQRYLHATARRDIVTRYYALETEKPSKVGIRGLPIDTAPDIIVPELQELDFPAEYVRPIPPQKSRPGCLFYARLGHMGQDRLQKLYEVNTLLNMPGITIEGWRGREGLPQCHRCQAFRHSSVNCHRPQRCVCCGEGHIAADCTKPRDQGPTRANC</sequence>
<dbReference type="STRING" id="151549.A0A4C1WMU2"/>
<dbReference type="SUPFAM" id="SSF57756">
    <property type="entry name" value="Retrovirus zinc finger-like domains"/>
    <property type="match status" value="1"/>
</dbReference>
<organism evidence="1 2">
    <name type="scientific">Eumeta variegata</name>
    <name type="common">Bagworm moth</name>
    <name type="synonym">Eumeta japonica</name>
    <dbReference type="NCBI Taxonomy" id="151549"/>
    <lineage>
        <taxon>Eukaryota</taxon>
        <taxon>Metazoa</taxon>
        <taxon>Ecdysozoa</taxon>
        <taxon>Arthropoda</taxon>
        <taxon>Hexapoda</taxon>
        <taxon>Insecta</taxon>
        <taxon>Pterygota</taxon>
        <taxon>Neoptera</taxon>
        <taxon>Endopterygota</taxon>
        <taxon>Lepidoptera</taxon>
        <taxon>Glossata</taxon>
        <taxon>Ditrysia</taxon>
        <taxon>Tineoidea</taxon>
        <taxon>Psychidae</taxon>
        <taxon>Oiketicinae</taxon>
        <taxon>Eumeta</taxon>
    </lineage>
</organism>
<dbReference type="GO" id="GO:0008270">
    <property type="term" value="F:zinc ion binding"/>
    <property type="evidence" value="ECO:0007669"/>
    <property type="project" value="InterPro"/>
</dbReference>
<protein>
    <submittedName>
        <fullName evidence="1">Nucleic-acid-binding protein from transposon X-element</fullName>
    </submittedName>
</protein>
<dbReference type="OrthoDB" id="6379801at2759"/>
<accession>A0A4C1WMU2</accession>